<accession>A0ACC2XEF1</accession>
<reference evidence="1" key="1">
    <citation type="submission" date="2023-04" db="EMBL/GenBank/DDBJ databases">
        <title>Draft Genome sequencing of Naganishia species isolated from polar environments using Oxford Nanopore Technology.</title>
        <authorList>
            <person name="Leo P."/>
            <person name="Venkateswaran K."/>
        </authorList>
    </citation>
    <scope>NUCLEOTIDE SEQUENCE</scope>
    <source>
        <strain evidence="1">DBVPG 5303</strain>
    </source>
</reference>
<organism evidence="1 2">
    <name type="scientific">Naganishia onofrii</name>
    <dbReference type="NCBI Taxonomy" id="1851511"/>
    <lineage>
        <taxon>Eukaryota</taxon>
        <taxon>Fungi</taxon>
        <taxon>Dikarya</taxon>
        <taxon>Basidiomycota</taxon>
        <taxon>Agaricomycotina</taxon>
        <taxon>Tremellomycetes</taxon>
        <taxon>Filobasidiales</taxon>
        <taxon>Filobasidiaceae</taxon>
        <taxon>Naganishia</taxon>
    </lineage>
</organism>
<gene>
    <name evidence="1" type="ORF">QFC24_004568</name>
</gene>
<comment type="caution">
    <text evidence="1">The sequence shown here is derived from an EMBL/GenBank/DDBJ whole genome shotgun (WGS) entry which is preliminary data.</text>
</comment>
<sequence length="320" mass="35136">MFEVPYAAAHLNAYQPFMQSRFQQRESERVVIDLVTPPRPATTQQSYQDAPKQTPTPSRDCAGLNQRPFQKKKLGKDSSRVKMSLKNITKTMPLKAGSAQLLKRNVLLPYSYAGPSFPTRLAVEVPIRESATAGNVNQATSRPRVFQQPGDQQNLGPISRLHQYSFPLPRPRQDENLQCNVGLIQSATSSTCAPPGLIQPHAADDPSRVGSANMTGTFAAPSAFYYGYYAYPPAHFLGPAPPSVAENHQQLFHYPYAAPHGPYQYHSSQHALQVRPTTTSSTASMFQVGSMTTIVDRKTSITSQATDMSAALAGRQVPHH</sequence>
<proteinExistence type="predicted"/>
<protein>
    <submittedName>
        <fullName evidence="1">Uncharacterized protein</fullName>
    </submittedName>
</protein>
<evidence type="ECO:0000313" key="1">
    <source>
        <dbReference type="EMBL" id="KAJ9121985.1"/>
    </source>
</evidence>
<name>A0ACC2XEF1_9TREE</name>
<dbReference type="EMBL" id="JASBWV010000016">
    <property type="protein sequence ID" value="KAJ9121985.1"/>
    <property type="molecule type" value="Genomic_DNA"/>
</dbReference>
<dbReference type="Proteomes" id="UP001234202">
    <property type="component" value="Unassembled WGS sequence"/>
</dbReference>
<evidence type="ECO:0000313" key="2">
    <source>
        <dbReference type="Proteomes" id="UP001234202"/>
    </source>
</evidence>
<keyword evidence="2" id="KW-1185">Reference proteome</keyword>